<proteinExistence type="predicted"/>
<dbReference type="SUPFAM" id="SSF53474">
    <property type="entry name" value="alpha/beta-Hydrolases"/>
    <property type="match status" value="1"/>
</dbReference>
<evidence type="ECO:0000256" key="1">
    <source>
        <dbReference type="SAM" id="SignalP"/>
    </source>
</evidence>
<dbReference type="PANTHER" id="PTHR10992">
    <property type="entry name" value="METHYLESTERASE FAMILY MEMBER"/>
    <property type="match status" value="1"/>
</dbReference>
<protein>
    <recommendedName>
        <fullName evidence="2">AB hydrolase-1 domain-containing protein</fullName>
    </recommendedName>
</protein>
<evidence type="ECO:0000313" key="4">
    <source>
        <dbReference type="Proteomes" id="UP000827721"/>
    </source>
</evidence>
<gene>
    <name evidence="3" type="ORF">JRO89_XS02G0059400</name>
</gene>
<sequence length="301" mass="33657">MHLNLISIFISLLIIILQFPAYESSSSSSEPPPPHPTTKHFVLVHGSCHGAWSWYKLVALMKSSGGGHNNVTALDLAASGIDSKQVKNLTSIADYFQPLMEFMEALPLHERVILVGHSLGGLAVSMAMERFPSKISVAVFLTASMPGPDLNISTLNQEVFSRQGSLLDSIYTYDDGPNNLPTTFTFGPLFLASNVYQLSPTQRDCNIDWALATTLMRPLRLFSEEDMSRELVLSWENYGSVKRVFIVSDEDMVADKDFVWWMIKKNPPHQVVEIKGSDHMVMMSKPRQLWTHLLDIASKNT</sequence>
<dbReference type="Gene3D" id="3.40.50.1820">
    <property type="entry name" value="alpha/beta hydrolase"/>
    <property type="match status" value="1"/>
</dbReference>
<dbReference type="Pfam" id="PF12697">
    <property type="entry name" value="Abhydrolase_6"/>
    <property type="match status" value="1"/>
</dbReference>
<feature type="chain" id="PRO_5045949265" description="AB hydrolase-1 domain-containing protein" evidence="1">
    <location>
        <begin position="29"/>
        <end position="301"/>
    </location>
</feature>
<dbReference type="InterPro" id="IPR000073">
    <property type="entry name" value="AB_hydrolase_1"/>
</dbReference>
<dbReference type="InterPro" id="IPR029058">
    <property type="entry name" value="AB_hydrolase_fold"/>
</dbReference>
<reference evidence="3 4" key="1">
    <citation type="submission" date="2021-02" db="EMBL/GenBank/DDBJ databases">
        <title>Plant Genome Project.</title>
        <authorList>
            <person name="Zhang R.-G."/>
        </authorList>
    </citation>
    <scope>NUCLEOTIDE SEQUENCE [LARGE SCALE GENOMIC DNA]</scope>
    <source>
        <tissue evidence="3">Leaves</tissue>
    </source>
</reference>
<comment type="caution">
    <text evidence="3">The sequence shown here is derived from an EMBL/GenBank/DDBJ whole genome shotgun (WGS) entry which is preliminary data.</text>
</comment>
<dbReference type="EMBL" id="JAFEMO010000002">
    <property type="protein sequence ID" value="KAH7575184.1"/>
    <property type="molecule type" value="Genomic_DNA"/>
</dbReference>
<dbReference type="Proteomes" id="UP000827721">
    <property type="component" value="Unassembled WGS sequence"/>
</dbReference>
<evidence type="ECO:0000313" key="3">
    <source>
        <dbReference type="EMBL" id="KAH7575184.1"/>
    </source>
</evidence>
<feature type="signal peptide" evidence="1">
    <location>
        <begin position="1"/>
        <end position="28"/>
    </location>
</feature>
<feature type="domain" description="AB hydrolase-1" evidence="2">
    <location>
        <begin position="41"/>
        <end position="288"/>
    </location>
</feature>
<keyword evidence="4" id="KW-1185">Reference proteome</keyword>
<accession>A0ABQ8IFG8</accession>
<organism evidence="3 4">
    <name type="scientific">Xanthoceras sorbifolium</name>
    <dbReference type="NCBI Taxonomy" id="99658"/>
    <lineage>
        <taxon>Eukaryota</taxon>
        <taxon>Viridiplantae</taxon>
        <taxon>Streptophyta</taxon>
        <taxon>Embryophyta</taxon>
        <taxon>Tracheophyta</taxon>
        <taxon>Spermatophyta</taxon>
        <taxon>Magnoliopsida</taxon>
        <taxon>eudicotyledons</taxon>
        <taxon>Gunneridae</taxon>
        <taxon>Pentapetalae</taxon>
        <taxon>rosids</taxon>
        <taxon>malvids</taxon>
        <taxon>Sapindales</taxon>
        <taxon>Sapindaceae</taxon>
        <taxon>Xanthoceroideae</taxon>
        <taxon>Xanthoceras</taxon>
    </lineage>
</organism>
<name>A0ABQ8IFG8_9ROSI</name>
<dbReference type="PANTHER" id="PTHR10992:SF1002">
    <property type="entry name" value="SALICYLIC ACID-BINDING PROTEIN 2-LIKE"/>
    <property type="match status" value="1"/>
</dbReference>
<dbReference type="InterPro" id="IPR045889">
    <property type="entry name" value="MES/HNL"/>
</dbReference>
<evidence type="ECO:0000259" key="2">
    <source>
        <dbReference type="Pfam" id="PF12697"/>
    </source>
</evidence>
<keyword evidence="1" id="KW-0732">Signal</keyword>